<dbReference type="InterPro" id="IPR004564">
    <property type="entry name" value="OM_lipoprot_carrier_LolA-like"/>
</dbReference>
<comment type="caution">
    <text evidence="11">The sequence shown here is derived from an EMBL/GenBank/DDBJ whole genome shotgun (WGS) entry which is preliminary data.</text>
</comment>
<dbReference type="SUPFAM" id="SSF89392">
    <property type="entry name" value="Prokaryotic lipoproteins and lipoprotein localization factors"/>
    <property type="match status" value="1"/>
</dbReference>
<gene>
    <name evidence="10 11" type="primary">lolA</name>
    <name evidence="11" type="ORF">SNE35_16520</name>
</gene>
<evidence type="ECO:0000256" key="1">
    <source>
        <dbReference type="ARBA" id="ARBA00004418"/>
    </source>
</evidence>
<sequence precursor="true">MKKPKMTLKPMLVATLLVASPFLAHADALQALKGFVAEVKSGTAQFTQTVSSPDGKKKKTSSGTFDFQRPDQFRFVYTKPFQQTIVGDGQKVWIYDPDLNQASSRKMDKALGATPAALLAGTNLDRDFTLKALPSENGVDWVQATPKQADGGLQSLKIGFRGKELDAIDVVDGFGQRSLLQFSSVNTNVPMPADKFRFVLPSGADLIEQ</sequence>
<evidence type="ECO:0000256" key="2">
    <source>
        <dbReference type="ARBA" id="ARBA00007615"/>
    </source>
</evidence>
<keyword evidence="7 10" id="KW-0574">Periplasm</keyword>
<dbReference type="Gene3D" id="2.50.20.10">
    <property type="entry name" value="Lipoprotein localisation LolA/LolB/LppX"/>
    <property type="match status" value="1"/>
</dbReference>
<comment type="function">
    <text evidence="10">Participates in the translocation of lipoproteins from the inner membrane to the outer membrane. Only forms a complex with a lipoprotein if the residue after the N-terminal Cys is not an aspartate (The Asp acts as a targeting signal to indicate that the lipoprotein should stay in the inner membrane).</text>
</comment>
<protein>
    <recommendedName>
        <fullName evidence="4 10">Outer-membrane lipoprotein carrier protein</fullName>
    </recommendedName>
</protein>
<evidence type="ECO:0000256" key="9">
    <source>
        <dbReference type="ARBA" id="ARBA00023186"/>
    </source>
</evidence>
<feature type="signal peptide" evidence="10">
    <location>
        <begin position="1"/>
        <end position="26"/>
    </location>
</feature>
<dbReference type="EMBL" id="JAXCLA010000005">
    <property type="protein sequence ID" value="MDY0746124.1"/>
    <property type="molecule type" value="Genomic_DNA"/>
</dbReference>
<comment type="subunit">
    <text evidence="3 10">Monomer.</text>
</comment>
<evidence type="ECO:0000256" key="7">
    <source>
        <dbReference type="ARBA" id="ARBA00022764"/>
    </source>
</evidence>
<keyword evidence="9 10" id="KW-0143">Chaperone</keyword>
<keyword evidence="6 10" id="KW-0732">Signal</keyword>
<dbReference type="CDD" id="cd16325">
    <property type="entry name" value="LolA"/>
    <property type="match status" value="1"/>
</dbReference>
<proteinExistence type="inferred from homology"/>
<comment type="similarity">
    <text evidence="2 10">Belongs to the LolA family.</text>
</comment>
<evidence type="ECO:0000256" key="5">
    <source>
        <dbReference type="ARBA" id="ARBA00022448"/>
    </source>
</evidence>
<evidence type="ECO:0000256" key="10">
    <source>
        <dbReference type="HAMAP-Rule" id="MF_00240"/>
    </source>
</evidence>
<dbReference type="RefSeq" id="WP_320424024.1">
    <property type="nucleotide sequence ID" value="NZ_JAXCLA010000005.1"/>
</dbReference>
<accession>A0ABU5DJ03</accession>
<comment type="subcellular location">
    <subcellularLocation>
        <location evidence="1 10">Periplasm</location>
    </subcellularLocation>
</comment>
<evidence type="ECO:0000313" key="11">
    <source>
        <dbReference type="EMBL" id="MDY0746124.1"/>
    </source>
</evidence>
<evidence type="ECO:0000256" key="4">
    <source>
        <dbReference type="ARBA" id="ARBA00014035"/>
    </source>
</evidence>
<dbReference type="InterPro" id="IPR029046">
    <property type="entry name" value="LolA/LolB/LppX"/>
</dbReference>
<feature type="chain" id="PRO_5044929691" description="Outer-membrane lipoprotein carrier protein" evidence="10">
    <location>
        <begin position="27"/>
        <end position="209"/>
    </location>
</feature>
<dbReference type="PANTHER" id="PTHR35869">
    <property type="entry name" value="OUTER-MEMBRANE LIPOPROTEIN CARRIER PROTEIN"/>
    <property type="match status" value="1"/>
</dbReference>
<evidence type="ECO:0000256" key="3">
    <source>
        <dbReference type="ARBA" id="ARBA00011245"/>
    </source>
</evidence>
<keyword evidence="8 10" id="KW-0653">Protein transport</keyword>
<reference evidence="11 12" key="1">
    <citation type="submission" date="2023-11" db="EMBL/GenBank/DDBJ databases">
        <title>Paucibacter sp. nov., isolated from fresh soil in Korea.</title>
        <authorList>
            <person name="Le N.T.T."/>
        </authorList>
    </citation>
    <scope>NUCLEOTIDE SEQUENCE [LARGE SCALE GENOMIC DNA]</scope>
    <source>
        <strain evidence="11 12">R3-3</strain>
    </source>
</reference>
<dbReference type="PANTHER" id="PTHR35869:SF1">
    <property type="entry name" value="OUTER-MEMBRANE LIPOPROTEIN CARRIER PROTEIN"/>
    <property type="match status" value="1"/>
</dbReference>
<keyword evidence="5 10" id="KW-0813">Transport</keyword>
<evidence type="ECO:0000313" key="12">
    <source>
        <dbReference type="Proteomes" id="UP001285263"/>
    </source>
</evidence>
<keyword evidence="12" id="KW-1185">Reference proteome</keyword>
<evidence type="ECO:0000256" key="6">
    <source>
        <dbReference type="ARBA" id="ARBA00022729"/>
    </source>
</evidence>
<dbReference type="NCBIfam" id="TIGR00547">
    <property type="entry name" value="lolA"/>
    <property type="match status" value="1"/>
</dbReference>
<organism evidence="11 12">
    <name type="scientific">Roseateles agri</name>
    <dbReference type="NCBI Taxonomy" id="3098619"/>
    <lineage>
        <taxon>Bacteria</taxon>
        <taxon>Pseudomonadati</taxon>
        <taxon>Pseudomonadota</taxon>
        <taxon>Betaproteobacteria</taxon>
        <taxon>Burkholderiales</taxon>
        <taxon>Sphaerotilaceae</taxon>
        <taxon>Roseateles</taxon>
    </lineage>
</organism>
<name>A0ABU5DJ03_9BURK</name>
<evidence type="ECO:0000256" key="8">
    <source>
        <dbReference type="ARBA" id="ARBA00022927"/>
    </source>
</evidence>
<keyword evidence="11" id="KW-0449">Lipoprotein</keyword>
<dbReference type="HAMAP" id="MF_00240">
    <property type="entry name" value="LolA"/>
    <property type="match status" value="1"/>
</dbReference>
<dbReference type="InterPro" id="IPR018323">
    <property type="entry name" value="OM_lipoprot_carrier_LolA_Pbac"/>
</dbReference>
<dbReference type="Proteomes" id="UP001285263">
    <property type="component" value="Unassembled WGS sequence"/>
</dbReference>
<dbReference type="Pfam" id="PF03548">
    <property type="entry name" value="LolA"/>
    <property type="match status" value="1"/>
</dbReference>